<gene>
    <name evidence="1" type="ORF">TorRG33x02_119480</name>
</gene>
<proteinExistence type="predicted"/>
<accession>A0A2P5F3K0</accession>
<comment type="caution">
    <text evidence="1">The sequence shown here is derived from an EMBL/GenBank/DDBJ whole genome shotgun (WGS) entry which is preliminary data.</text>
</comment>
<name>A0A2P5F3K0_TREOI</name>
<sequence length="101" mass="10798">MASHSNSSSLGISSSGSLDIILGSLLSPLPTPILHRVDQTSVNNLQAQKIATLEANLRMVETNLMEAYEEIDRRSCVIPVPVLTSHAEPQPPFYGAKPSTG</sequence>
<organism evidence="1 2">
    <name type="scientific">Trema orientale</name>
    <name type="common">Charcoal tree</name>
    <name type="synonym">Celtis orientalis</name>
    <dbReference type="NCBI Taxonomy" id="63057"/>
    <lineage>
        <taxon>Eukaryota</taxon>
        <taxon>Viridiplantae</taxon>
        <taxon>Streptophyta</taxon>
        <taxon>Embryophyta</taxon>
        <taxon>Tracheophyta</taxon>
        <taxon>Spermatophyta</taxon>
        <taxon>Magnoliopsida</taxon>
        <taxon>eudicotyledons</taxon>
        <taxon>Gunneridae</taxon>
        <taxon>Pentapetalae</taxon>
        <taxon>rosids</taxon>
        <taxon>fabids</taxon>
        <taxon>Rosales</taxon>
        <taxon>Cannabaceae</taxon>
        <taxon>Trema</taxon>
    </lineage>
</organism>
<evidence type="ECO:0000313" key="2">
    <source>
        <dbReference type="Proteomes" id="UP000237000"/>
    </source>
</evidence>
<evidence type="ECO:0000313" key="1">
    <source>
        <dbReference type="EMBL" id="PON92319.1"/>
    </source>
</evidence>
<reference evidence="2" key="1">
    <citation type="submission" date="2016-06" db="EMBL/GenBank/DDBJ databases">
        <title>Parallel loss of symbiosis genes in relatives of nitrogen-fixing non-legume Parasponia.</title>
        <authorList>
            <person name="Van Velzen R."/>
            <person name="Holmer R."/>
            <person name="Bu F."/>
            <person name="Rutten L."/>
            <person name="Van Zeijl A."/>
            <person name="Liu W."/>
            <person name="Santuari L."/>
            <person name="Cao Q."/>
            <person name="Sharma T."/>
            <person name="Shen D."/>
            <person name="Roswanjaya Y."/>
            <person name="Wardhani T."/>
            <person name="Kalhor M.S."/>
            <person name="Jansen J."/>
            <person name="Van den Hoogen J."/>
            <person name="Gungor B."/>
            <person name="Hartog M."/>
            <person name="Hontelez J."/>
            <person name="Verver J."/>
            <person name="Yang W.-C."/>
            <person name="Schijlen E."/>
            <person name="Repin R."/>
            <person name="Schilthuizen M."/>
            <person name="Schranz E."/>
            <person name="Heidstra R."/>
            <person name="Miyata K."/>
            <person name="Fedorova E."/>
            <person name="Kohlen W."/>
            <person name="Bisseling T."/>
            <person name="Smit S."/>
            <person name="Geurts R."/>
        </authorList>
    </citation>
    <scope>NUCLEOTIDE SEQUENCE [LARGE SCALE GENOMIC DNA]</scope>
    <source>
        <strain evidence="2">cv. RG33-2</strain>
    </source>
</reference>
<keyword evidence="2" id="KW-1185">Reference proteome</keyword>
<dbReference type="EMBL" id="JXTC01000067">
    <property type="protein sequence ID" value="PON92319.1"/>
    <property type="molecule type" value="Genomic_DNA"/>
</dbReference>
<dbReference type="InParanoid" id="A0A2P5F3K0"/>
<protein>
    <submittedName>
        <fullName evidence="1">Uncharacterized protein</fullName>
    </submittedName>
</protein>
<dbReference type="Proteomes" id="UP000237000">
    <property type="component" value="Unassembled WGS sequence"/>
</dbReference>
<dbReference type="AlphaFoldDB" id="A0A2P5F3K0"/>